<evidence type="ECO:0000313" key="2">
    <source>
        <dbReference type="EMBL" id="KAI0511394.1"/>
    </source>
</evidence>
<dbReference type="EMBL" id="JAGYWB010000009">
    <property type="protein sequence ID" value="KAI0511394.1"/>
    <property type="molecule type" value="Genomic_DNA"/>
</dbReference>
<gene>
    <name evidence="2" type="ORF">KFK09_012024</name>
</gene>
<protein>
    <submittedName>
        <fullName evidence="2">Uncharacterized protein</fullName>
    </submittedName>
</protein>
<organism evidence="2 3">
    <name type="scientific">Dendrobium nobile</name>
    <name type="common">Orchid</name>
    <dbReference type="NCBI Taxonomy" id="94219"/>
    <lineage>
        <taxon>Eukaryota</taxon>
        <taxon>Viridiplantae</taxon>
        <taxon>Streptophyta</taxon>
        <taxon>Embryophyta</taxon>
        <taxon>Tracheophyta</taxon>
        <taxon>Spermatophyta</taxon>
        <taxon>Magnoliopsida</taxon>
        <taxon>Liliopsida</taxon>
        <taxon>Asparagales</taxon>
        <taxon>Orchidaceae</taxon>
        <taxon>Epidendroideae</taxon>
        <taxon>Malaxideae</taxon>
        <taxon>Dendrobiinae</taxon>
        <taxon>Dendrobium</taxon>
    </lineage>
</organism>
<name>A0A8T3BG63_DENNO</name>
<reference evidence="2" key="1">
    <citation type="journal article" date="2022" name="Front. Genet.">
        <title>Chromosome-Scale Assembly of the Dendrobium nobile Genome Provides Insights Into the Molecular Mechanism of the Biosynthesis of the Medicinal Active Ingredient of Dendrobium.</title>
        <authorList>
            <person name="Xu Q."/>
            <person name="Niu S.-C."/>
            <person name="Li K.-L."/>
            <person name="Zheng P.-J."/>
            <person name="Zhang X.-J."/>
            <person name="Jia Y."/>
            <person name="Liu Y."/>
            <person name="Niu Y.-X."/>
            <person name="Yu L.-H."/>
            <person name="Chen D.-F."/>
            <person name="Zhang G.-Q."/>
        </authorList>
    </citation>
    <scope>NUCLEOTIDE SEQUENCE</scope>
    <source>
        <tissue evidence="2">Leaf</tissue>
    </source>
</reference>
<comment type="caution">
    <text evidence="2">The sequence shown here is derived from an EMBL/GenBank/DDBJ whole genome shotgun (WGS) entry which is preliminary data.</text>
</comment>
<evidence type="ECO:0000256" key="1">
    <source>
        <dbReference type="SAM" id="MobiDB-lite"/>
    </source>
</evidence>
<feature type="region of interest" description="Disordered" evidence="1">
    <location>
        <begin position="1"/>
        <end position="22"/>
    </location>
</feature>
<feature type="compositionally biased region" description="Basic residues" evidence="1">
    <location>
        <begin position="13"/>
        <end position="22"/>
    </location>
</feature>
<dbReference type="AlphaFoldDB" id="A0A8T3BG63"/>
<accession>A0A8T3BG63</accession>
<proteinExistence type="predicted"/>
<sequence length="82" mass="9897">MRRREESKGMGGRTRKTAKRKTWGILGFREGQARRFCGVREEERGGEREDMESWDKRERKREGVKIINSGEEWNLWLQTQIR</sequence>
<keyword evidence="3" id="KW-1185">Reference proteome</keyword>
<evidence type="ECO:0000313" key="3">
    <source>
        <dbReference type="Proteomes" id="UP000829196"/>
    </source>
</evidence>
<dbReference type="Proteomes" id="UP000829196">
    <property type="component" value="Unassembled WGS sequence"/>
</dbReference>